<keyword evidence="5 10" id="KW-0812">Transmembrane</keyword>
<evidence type="ECO:0000313" key="13">
    <source>
        <dbReference type="EMBL" id="KAE8683006.1"/>
    </source>
</evidence>
<comment type="caution">
    <text evidence="13">The sequence shown here is derived from an EMBL/GenBank/DDBJ whole genome shotgun (WGS) entry which is preliminary data.</text>
</comment>
<dbReference type="PANTHER" id="PTHR30540:SF13">
    <property type="entry name" value="POTASSIUM TRANSPORTER 17-RELATED"/>
    <property type="match status" value="1"/>
</dbReference>
<evidence type="ECO:0000259" key="12">
    <source>
        <dbReference type="Pfam" id="PF22776"/>
    </source>
</evidence>
<feature type="domain" description="K+ potassium transporter C-terminal" evidence="12">
    <location>
        <begin position="100"/>
        <end position="269"/>
    </location>
</feature>
<keyword evidence="14" id="KW-1185">Reference proteome</keyword>
<keyword evidence="4" id="KW-0633">Potassium transport</keyword>
<evidence type="ECO:0000256" key="7">
    <source>
        <dbReference type="ARBA" id="ARBA00022989"/>
    </source>
</evidence>
<reference evidence="13" key="1">
    <citation type="submission" date="2019-09" db="EMBL/GenBank/DDBJ databases">
        <title>Draft genome information of white flower Hibiscus syriacus.</title>
        <authorList>
            <person name="Kim Y.-M."/>
        </authorList>
    </citation>
    <scope>NUCLEOTIDE SEQUENCE [LARGE SCALE GENOMIC DNA]</scope>
    <source>
        <strain evidence="13">YM2019G1</strain>
    </source>
</reference>
<dbReference type="InterPro" id="IPR003855">
    <property type="entry name" value="K+_transporter"/>
</dbReference>
<evidence type="ECO:0000256" key="9">
    <source>
        <dbReference type="ARBA" id="ARBA00023136"/>
    </source>
</evidence>
<feature type="transmembrane region" description="Helical" evidence="10">
    <location>
        <begin position="7"/>
        <end position="29"/>
    </location>
</feature>
<evidence type="ECO:0000256" key="4">
    <source>
        <dbReference type="ARBA" id="ARBA00022538"/>
    </source>
</evidence>
<keyword evidence="8" id="KW-0406">Ion transport</keyword>
<dbReference type="InterPro" id="IPR053951">
    <property type="entry name" value="K_trans_N"/>
</dbReference>
<evidence type="ECO:0000259" key="11">
    <source>
        <dbReference type="Pfam" id="PF02705"/>
    </source>
</evidence>
<dbReference type="Pfam" id="PF02705">
    <property type="entry name" value="K_trans"/>
    <property type="match status" value="1"/>
</dbReference>
<accession>A0A6A2YUC9</accession>
<evidence type="ECO:0000256" key="3">
    <source>
        <dbReference type="ARBA" id="ARBA00022448"/>
    </source>
</evidence>
<protein>
    <submittedName>
        <fullName evidence="13">Potassium transporter 17</fullName>
    </submittedName>
</protein>
<dbReference type="Pfam" id="PF22776">
    <property type="entry name" value="K_trans_C"/>
    <property type="match status" value="1"/>
</dbReference>
<dbReference type="EMBL" id="VEPZ02001273">
    <property type="protein sequence ID" value="KAE8683006.1"/>
    <property type="molecule type" value="Genomic_DNA"/>
</dbReference>
<evidence type="ECO:0000256" key="1">
    <source>
        <dbReference type="ARBA" id="ARBA00004651"/>
    </source>
</evidence>
<feature type="domain" description="K+ potassium transporter integral membrane" evidence="11">
    <location>
        <begin position="1"/>
        <end position="84"/>
    </location>
</feature>
<evidence type="ECO:0000256" key="10">
    <source>
        <dbReference type="SAM" id="Phobius"/>
    </source>
</evidence>
<comment type="subcellular location">
    <subcellularLocation>
        <location evidence="1">Cell membrane</location>
        <topology evidence="1">Multi-pass membrane protein</topology>
    </subcellularLocation>
</comment>
<organism evidence="13 14">
    <name type="scientific">Hibiscus syriacus</name>
    <name type="common">Rose of Sharon</name>
    <dbReference type="NCBI Taxonomy" id="106335"/>
    <lineage>
        <taxon>Eukaryota</taxon>
        <taxon>Viridiplantae</taxon>
        <taxon>Streptophyta</taxon>
        <taxon>Embryophyta</taxon>
        <taxon>Tracheophyta</taxon>
        <taxon>Spermatophyta</taxon>
        <taxon>Magnoliopsida</taxon>
        <taxon>eudicotyledons</taxon>
        <taxon>Gunneridae</taxon>
        <taxon>Pentapetalae</taxon>
        <taxon>rosids</taxon>
        <taxon>malvids</taxon>
        <taxon>Malvales</taxon>
        <taxon>Malvaceae</taxon>
        <taxon>Malvoideae</taxon>
        <taxon>Hibiscus</taxon>
    </lineage>
</organism>
<evidence type="ECO:0000313" key="14">
    <source>
        <dbReference type="Proteomes" id="UP000436088"/>
    </source>
</evidence>
<dbReference type="GO" id="GO:0005886">
    <property type="term" value="C:plasma membrane"/>
    <property type="evidence" value="ECO:0007669"/>
    <property type="project" value="UniProtKB-SubCell"/>
</dbReference>
<evidence type="ECO:0000256" key="2">
    <source>
        <dbReference type="ARBA" id="ARBA00008440"/>
    </source>
</evidence>
<proteinExistence type="inferred from homology"/>
<evidence type="ECO:0000256" key="8">
    <source>
        <dbReference type="ARBA" id="ARBA00023065"/>
    </source>
</evidence>
<gene>
    <name evidence="13" type="ORF">F3Y22_tig00111220pilonHSYRG00034</name>
</gene>
<evidence type="ECO:0000256" key="6">
    <source>
        <dbReference type="ARBA" id="ARBA00022958"/>
    </source>
</evidence>
<keyword evidence="7 10" id="KW-1133">Transmembrane helix</keyword>
<dbReference type="GO" id="GO:0015079">
    <property type="term" value="F:potassium ion transmembrane transporter activity"/>
    <property type="evidence" value="ECO:0007669"/>
    <property type="project" value="InterPro"/>
</dbReference>
<feature type="transmembrane region" description="Helical" evidence="10">
    <location>
        <begin position="49"/>
        <end position="68"/>
    </location>
</feature>
<name>A0A6A2YUC9_HIBSY</name>
<dbReference type="AlphaFoldDB" id="A0A6A2YUC9"/>
<keyword evidence="3" id="KW-0813">Transport</keyword>
<keyword evidence="6" id="KW-0630">Potassium</keyword>
<dbReference type="PANTHER" id="PTHR30540">
    <property type="entry name" value="OSMOTIC STRESS POTASSIUM TRANSPORTER"/>
    <property type="match status" value="1"/>
</dbReference>
<dbReference type="InterPro" id="IPR053952">
    <property type="entry name" value="K_trans_C"/>
</dbReference>
<comment type="similarity">
    <text evidence="2">Belongs to the HAK/KUP transporter (TC 2.A.72.3) family.</text>
</comment>
<keyword evidence="9 10" id="KW-0472">Membrane</keyword>
<dbReference type="Proteomes" id="UP000436088">
    <property type="component" value="Unassembled WGS sequence"/>
</dbReference>
<evidence type="ECO:0000256" key="5">
    <source>
        <dbReference type="ARBA" id="ARBA00022692"/>
    </source>
</evidence>
<sequence length="283" mass="32029">MLITTILLTLVMIIIWRTPQVLVAMYFIVFFTMEGVYVSAVLTKIPEGGWIPFAISFILAFIMFGWHYGRQRKIQYELTHKIDMGRLGALLSDPSVQRVPGLCFFYSNIQNGLTPILGHYIKNMRSLHKVTIFTTLRYLLVPKVAAQERIVVEKLGLKGVYACVIQYGYADSLNLEGDDFVSQVMDSLRVHIENSSGRFPSDVTQGQEDIFELGEAKVAGVIHVRGKARFYVGKNTGLFDRLMLAFYEVLHNNCRSALPALGVPLPQRLESGCFTRLEQVQVR</sequence>